<evidence type="ECO:0008006" key="7">
    <source>
        <dbReference type="Google" id="ProtNLM"/>
    </source>
</evidence>
<dbReference type="EMBL" id="CP002877">
    <property type="protein sequence ID" value="AEI78734.1"/>
    <property type="molecule type" value="Genomic_DNA"/>
</dbReference>
<dbReference type="Pfam" id="PF07519">
    <property type="entry name" value="Tannase"/>
    <property type="match status" value="1"/>
</dbReference>
<name>G0EYT8_CUPNN</name>
<dbReference type="InterPro" id="IPR011118">
    <property type="entry name" value="Tannase/feruloyl_esterase"/>
</dbReference>
<evidence type="ECO:0000256" key="1">
    <source>
        <dbReference type="ARBA" id="ARBA00022487"/>
    </source>
</evidence>
<reference evidence="5 6" key="1">
    <citation type="journal article" date="2011" name="J. Bacteriol.">
        <title>Complete genome sequence of the type strain Cupriavidus necator N-1.</title>
        <authorList>
            <person name="Poehlein A."/>
            <person name="Kusian B."/>
            <person name="Friedrich B."/>
            <person name="Daniel R."/>
            <person name="Bowien B."/>
        </authorList>
    </citation>
    <scope>NUCLEOTIDE SEQUENCE [LARGE SCALE GENOMIC DNA]</scope>
    <source>
        <strain evidence="6">ATCC 43291 / DSM 13513 / CCUG 52238 / LMG 8453 / N-1</strain>
    </source>
</reference>
<accession>G0EYT8</accession>
<evidence type="ECO:0000313" key="6">
    <source>
        <dbReference type="Proteomes" id="UP000006798"/>
    </source>
</evidence>
<proteinExistence type="predicted"/>
<evidence type="ECO:0000256" key="2">
    <source>
        <dbReference type="ARBA" id="ARBA00022729"/>
    </source>
</evidence>
<keyword evidence="2" id="KW-0732">Signal</keyword>
<keyword evidence="4" id="KW-1015">Disulfide bond</keyword>
<dbReference type="AlphaFoldDB" id="G0EYT8"/>
<evidence type="ECO:0000256" key="3">
    <source>
        <dbReference type="ARBA" id="ARBA00022801"/>
    </source>
</evidence>
<gene>
    <name evidence="5" type="ordered locus">CNE_1c34310</name>
</gene>
<dbReference type="Proteomes" id="UP000006798">
    <property type="component" value="Chromosome 1"/>
</dbReference>
<evidence type="ECO:0000313" key="5">
    <source>
        <dbReference type="EMBL" id="AEI78734.1"/>
    </source>
</evidence>
<keyword evidence="1" id="KW-0719">Serine esterase</keyword>
<sequence length="96" mass="10099">MAMPQLAGAGAANARFYLEPGVGHVQGGVGPDQVDYLGGMIDWVEKSVAPEQLQSSKMDARQTVVRTMPLCVYPKFPKYSGSGDASLAASYSCATN</sequence>
<dbReference type="GO" id="GO:0052689">
    <property type="term" value="F:carboxylic ester hydrolase activity"/>
    <property type="evidence" value="ECO:0007669"/>
    <property type="project" value="UniProtKB-KW"/>
</dbReference>
<dbReference type="PANTHER" id="PTHR33938:SF15">
    <property type="entry name" value="FERULOYL ESTERASE B-RELATED"/>
    <property type="match status" value="1"/>
</dbReference>
<dbReference type="KEGG" id="cnc:CNE_1c34310"/>
<dbReference type="HOGENOM" id="CLU_2582934_0_0_4"/>
<keyword evidence="3" id="KW-0378">Hydrolase</keyword>
<dbReference type="PANTHER" id="PTHR33938">
    <property type="entry name" value="FERULOYL ESTERASE B-RELATED"/>
    <property type="match status" value="1"/>
</dbReference>
<organism evidence="5 6">
    <name type="scientific">Cupriavidus necator (strain ATCC 43291 / DSM 13513 / CCUG 52238 / LMG 8453 / N-1)</name>
    <name type="common">Ralstonia eutropha</name>
    <dbReference type="NCBI Taxonomy" id="1042878"/>
    <lineage>
        <taxon>Bacteria</taxon>
        <taxon>Pseudomonadati</taxon>
        <taxon>Pseudomonadota</taxon>
        <taxon>Betaproteobacteria</taxon>
        <taxon>Burkholderiales</taxon>
        <taxon>Burkholderiaceae</taxon>
        <taxon>Cupriavidus</taxon>
    </lineage>
</organism>
<evidence type="ECO:0000256" key="4">
    <source>
        <dbReference type="ARBA" id="ARBA00023157"/>
    </source>
</evidence>
<protein>
    <recommendedName>
        <fullName evidence="7">Tannase/feruloyl esterase family alpha/beta hydrolase</fullName>
    </recommendedName>
</protein>